<reference evidence="3" key="1">
    <citation type="submission" date="2021-03" db="EMBL/GenBank/DDBJ databases">
        <title>Proteiniclasticum marinus sp. nov., isolated from tidal flat sediment.</title>
        <authorList>
            <person name="Namirimu T."/>
            <person name="Yang J.-A."/>
            <person name="Yang S.-H."/>
            <person name="Kim Y.-J."/>
            <person name="Kwon K.K."/>
        </authorList>
    </citation>
    <scope>NUCLEOTIDE SEQUENCE</scope>
    <source>
        <strain evidence="3">SCR006</strain>
    </source>
</reference>
<keyword evidence="4" id="KW-1185">Reference proteome</keyword>
<dbReference type="NCBIfam" id="NF033912">
    <property type="entry name" value="msc"/>
    <property type="match status" value="1"/>
</dbReference>
<feature type="transmembrane region" description="Helical" evidence="2">
    <location>
        <begin position="168"/>
        <end position="185"/>
    </location>
</feature>
<proteinExistence type="predicted"/>
<keyword evidence="2" id="KW-0812">Transmembrane</keyword>
<feature type="transmembrane region" description="Helical" evidence="2">
    <location>
        <begin position="62"/>
        <end position="80"/>
    </location>
</feature>
<organism evidence="3 4">
    <name type="scientific">Proteiniclasticum aestuarii</name>
    <dbReference type="NCBI Taxonomy" id="2817862"/>
    <lineage>
        <taxon>Bacteria</taxon>
        <taxon>Bacillati</taxon>
        <taxon>Bacillota</taxon>
        <taxon>Clostridia</taxon>
        <taxon>Eubacteriales</taxon>
        <taxon>Clostridiaceae</taxon>
        <taxon>Proteiniclasticum</taxon>
    </lineage>
</organism>
<dbReference type="Gene3D" id="1.10.287.1260">
    <property type="match status" value="1"/>
</dbReference>
<dbReference type="EMBL" id="JAFNJU010000012">
    <property type="protein sequence ID" value="MBO1266099.1"/>
    <property type="molecule type" value="Genomic_DNA"/>
</dbReference>
<evidence type="ECO:0000313" key="3">
    <source>
        <dbReference type="EMBL" id="MBO1266099.1"/>
    </source>
</evidence>
<feature type="transmembrane region" description="Helical" evidence="2">
    <location>
        <begin position="100"/>
        <end position="123"/>
    </location>
</feature>
<name>A0A939KI01_9CLOT</name>
<evidence type="ECO:0000256" key="2">
    <source>
        <dbReference type="SAM" id="Phobius"/>
    </source>
</evidence>
<sequence>MNELTINLEQSIPDILVGILFLIIAIIAGYIVKNLIAKGAKALKLDQRFGDSAKEANSIPELLGKLGFILTVLFFLPGIFDRFGLNNISAPLTGMLGTFLGYIPRLIGAALLLFLGFVIAKIVQQLTVGFLEKVKVDKLKDRMGLADSKTSEEPSKNTLSFADLGGKVLYVIVLIPFIIAALEVLNIDAITDPAVTMLMSITGIIPQILAAGILILIGIFIAKLVGDLVENIIDGFGLSDKVADVMDEPRATGFDLGRVVGIVVKALIILFFTVQAFDLIGLTIFQTIGGAVIAYLPMILSALLILLGGYILGSVAKRFIVDTLPQARFAAMIIKGVIITISALMALSHLGIGALFVETLFIAIIVASAVAFAIAFGIGGRDFARNTLQKLEKNMEESKGSMKEIQKKLEAEDRLKEAEQKARMDEMRERGPVITEVHHDEEK</sequence>
<dbReference type="GO" id="GO:0008381">
    <property type="term" value="F:mechanosensitive monoatomic ion channel activity"/>
    <property type="evidence" value="ECO:0007669"/>
    <property type="project" value="InterPro"/>
</dbReference>
<keyword evidence="2" id="KW-0472">Membrane</keyword>
<feature type="transmembrane region" description="Helical" evidence="2">
    <location>
        <begin position="360"/>
        <end position="380"/>
    </location>
</feature>
<dbReference type="InterPro" id="IPR045275">
    <property type="entry name" value="MscS_archaea/bacteria_type"/>
</dbReference>
<feature type="transmembrane region" description="Helical" evidence="2">
    <location>
        <begin position="197"/>
        <end position="222"/>
    </location>
</feature>
<dbReference type="PANTHER" id="PTHR30221">
    <property type="entry name" value="SMALL-CONDUCTANCE MECHANOSENSITIVE CHANNEL"/>
    <property type="match status" value="1"/>
</dbReference>
<evidence type="ECO:0000256" key="1">
    <source>
        <dbReference type="SAM" id="MobiDB-lite"/>
    </source>
</evidence>
<gene>
    <name evidence="3" type="ORF">J3A84_13765</name>
</gene>
<feature type="transmembrane region" description="Helical" evidence="2">
    <location>
        <begin position="12"/>
        <end position="32"/>
    </location>
</feature>
<dbReference type="AlphaFoldDB" id="A0A939KI01"/>
<dbReference type="InterPro" id="IPR008910">
    <property type="entry name" value="MSC_TM_helix"/>
</dbReference>
<dbReference type="Proteomes" id="UP000664218">
    <property type="component" value="Unassembled WGS sequence"/>
</dbReference>
<accession>A0A939KI01</accession>
<dbReference type="Pfam" id="PF05552">
    <property type="entry name" value="MS_channel_1st_1"/>
    <property type="match status" value="3"/>
</dbReference>
<dbReference type="PANTHER" id="PTHR30221:SF1">
    <property type="entry name" value="SMALL-CONDUCTANCE MECHANOSENSITIVE CHANNEL"/>
    <property type="match status" value="1"/>
</dbReference>
<feature type="transmembrane region" description="Helical" evidence="2">
    <location>
        <begin position="291"/>
        <end position="312"/>
    </location>
</feature>
<comment type="caution">
    <text evidence="3">The sequence shown here is derived from an EMBL/GenBank/DDBJ whole genome shotgun (WGS) entry which is preliminary data.</text>
</comment>
<keyword evidence="2" id="KW-1133">Transmembrane helix</keyword>
<dbReference type="RefSeq" id="WP_207600624.1">
    <property type="nucleotide sequence ID" value="NZ_JAFNJU010000012.1"/>
</dbReference>
<protein>
    <submittedName>
        <fullName evidence="3">Mechanosensitive ion channel</fullName>
    </submittedName>
</protein>
<feature type="transmembrane region" description="Helical" evidence="2">
    <location>
        <begin position="333"/>
        <end position="354"/>
    </location>
</feature>
<feature type="transmembrane region" description="Helical" evidence="2">
    <location>
        <begin position="259"/>
        <end position="285"/>
    </location>
</feature>
<evidence type="ECO:0000313" key="4">
    <source>
        <dbReference type="Proteomes" id="UP000664218"/>
    </source>
</evidence>
<feature type="region of interest" description="Disordered" evidence="1">
    <location>
        <begin position="395"/>
        <end position="443"/>
    </location>
</feature>